<dbReference type="AlphaFoldDB" id="A0A1P8U9G5"/>
<dbReference type="OrthoDB" id="5072720at2"/>
<dbReference type="EMBL" id="CP018762">
    <property type="protein sequence ID" value="APZ34777.1"/>
    <property type="molecule type" value="Genomic_DNA"/>
</dbReference>
<evidence type="ECO:0000313" key="3">
    <source>
        <dbReference type="Proteomes" id="UP000187185"/>
    </source>
</evidence>
<evidence type="ECO:0008006" key="4">
    <source>
        <dbReference type="Google" id="ProtNLM"/>
    </source>
</evidence>
<accession>A0A1P8U9G5</accession>
<dbReference type="KEGG" id="maur:BOH66_11375"/>
<keyword evidence="3" id="KW-1185">Reference proteome</keyword>
<protein>
    <recommendedName>
        <fullName evidence="4">Terminase</fullName>
    </recommendedName>
</protein>
<reference evidence="2 3" key="1">
    <citation type="submission" date="2016-12" db="EMBL/GenBank/DDBJ databases">
        <title>Complete genome sequence of Microbacterium aurum KACC 15219.</title>
        <authorList>
            <person name="Jung Y."/>
            <person name="Shin J.-H."/>
            <person name="Lee Y.-J."/>
            <person name="Yi H."/>
            <person name="Bahn Y.-S."/>
            <person name="Kim J.F."/>
            <person name="Lee D.-W."/>
        </authorList>
    </citation>
    <scope>NUCLEOTIDE SEQUENCE [LARGE SCALE GENOMIC DNA]</scope>
    <source>
        <strain evidence="2 3">KACC 15219</strain>
    </source>
</reference>
<feature type="region of interest" description="Disordered" evidence="1">
    <location>
        <begin position="150"/>
        <end position="170"/>
    </location>
</feature>
<organism evidence="2 3">
    <name type="scientific">Microbacterium aurum</name>
    <dbReference type="NCBI Taxonomy" id="36805"/>
    <lineage>
        <taxon>Bacteria</taxon>
        <taxon>Bacillati</taxon>
        <taxon>Actinomycetota</taxon>
        <taxon>Actinomycetes</taxon>
        <taxon>Micrococcales</taxon>
        <taxon>Microbacteriaceae</taxon>
        <taxon>Microbacterium</taxon>
    </lineage>
</organism>
<dbReference type="RefSeq" id="WP_076691130.1">
    <property type="nucleotide sequence ID" value="NZ_CP018762.1"/>
</dbReference>
<proteinExistence type="predicted"/>
<evidence type="ECO:0000313" key="2">
    <source>
        <dbReference type="EMBL" id="APZ34777.1"/>
    </source>
</evidence>
<evidence type="ECO:0000256" key="1">
    <source>
        <dbReference type="SAM" id="MobiDB-lite"/>
    </source>
</evidence>
<name>A0A1P8U9G5_9MICO</name>
<gene>
    <name evidence="2" type="ORF">BOH66_11375</name>
</gene>
<sequence>MTTNEPKTNAERRLTAAQRADAALQMRLRRATYREIAAALGYSNPGNAHRAVEREIAKVPREHAKQLLTQELELFDALQRELMPAALGEGTTRDGSPKAPDLWAVDRVLSIMDRRARLMGLDKISGDSGVDEFKTVLAAWAMTITDQVNAAEKTTARDRVQDTEGEGTQQ</sequence>
<dbReference type="Proteomes" id="UP000187185">
    <property type="component" value="Chromosome"/>
</dbReference>